<comment type="caution">
    <text evidence="2">The sequence shown here is derived from an EMBL/GenBank/DDBJ whole genome shotgun (WGS) entry which is preliminary data.</text>
</comment>
<dbReference type="Pfam" id="PF08808">
    <property type="entry name" value="RES"/>
    <property type="match status" value="1"/>
</dbReference>
<accession>A0A6B2JGY0</accession>
<name>A0A6B2JGY0_9RHOB</name>
<proteinExistence type="predicted"/>
<reference evidence="2 3" key="1">
    <citation type="submission" date="2020-02" db="EMBL/GenBank/DDBJ databases">
        <title>Pseudoroseicyclus tamarix, sp. nov., isolated from offshore sediment of a Tamarix chinensis forest.</title>
        <authorList>
            <person name="Gai Y."/>
        </authorList>
    </citation>
    <scope>NUCLEOTIDE SEQUENCE [LARGE SCALE GENOMIC DNA]</scope>
    <source>
        <strain evidence="2 3">CLL3-39</strain>
    </source>
</reference>
<dbReference type="AlphaFoldDB" id="A0A6B2JGY0"/>
<evidence type="ECO:0000259" key="1">
    <source>
        <dbReference type="Pfam" id="PF08808"/>
    </source>
</evidence>
<sequence>MMDDYCCIISNKPKARCVASDVFYTDRGAQSFADQIPSSIPKEKLDEYLRRRRRSYANSDRDRIIRNVSWGFDKVALGQTVGEGRFNSKHEAALYTARDAQTAMKERLHYVKEGSKPFDYVVFAIFASAKMVDIRKGSGNSLCLVVADNHQECQRFASDVREKYAMSTGIIPDSVRDPGGACCTFFT</sequence>
<feature type="domain" description="RES" evidence="1">
    <location>
        <begin position="78"/>
        <end position="187"/>
    </location>
</feature>
<gene>
    <name evidence="2" type="ORF">GZA08_05855</name>
</gene>
<dbReference type="InterPro" id="IPR014914">
    <property type="entry name" value="RES_dom"/>
</dbReference>
<protein>
    <submittedName>
        <fullName evidence="2">RES family NAD+ phosphorylase</fullName>
    </submittedName>
</protein>
<dbReference type="Proteomes" id="UP000474757">
    <property type="component" value="Unassembled WGS sequence"/>
</dbReference>
<organism evidence="2 3">
    <name type="scientific">Pseudoroseicyclus tamaricis</name>
    <dbReference type="NCBI Taxonomy" id="2705421"/>
    <lineage>
        <taxon>Bacteria</taxon>
        <taxon>Pseudomonadati</taxon>
        <taxon>Pseudomonadota</taxon>
        <taxon>Alphaproteobacteria</taxon>
        <taxon>Rhodobacterales</taxon>
        <taxon>Paracoccaceae</taxon>
        <taxon>Pseudoroseicyclus</taxon>
    </lineage>
</organism>
<evidence type="ECO:0000313" key="3">
    <source>
        <dbReference type="Proteomes" id="UP000474757"/>
    </source>
</evidence>
<evidence type="ECO:0000313" key="2">
    <source>
        <dbReference type="EMBL" id="NDV00491.1"/>
    </source>
</evidence>
<keyword evidence="3" id="KW-1185">Reference proteome</keyword>
<dbReference type="RefSeq" id="WP_163890857.1">
    <property type="nucleotide sequence ID" value="NZ_JAAFYS010000001.1"/>
</dbReference>
<dbReference type="EMBL" id="JAAGAB010000001">
    <property type="protein sequence ID" value="NDV00491.1"/>
    <property type="molecule type" value="Genomic_DNA"/>
</dbReference>